<dbReference type="RefSeq" id="WP_015693056.1">
    <property type="nucleotide sequence ID" value="NC_016940.1"/>
</dbReference>
<protein>
    <recommendedName>
        <fullName evidence="4">Bacteroidetes-specific membrane protein</fullName>
    </recommendedName>
</protein>
<feature type="signal peptide" evidence="1">
    <location>
        <begin position="1"/>
        <end position="21"/>
    </location>
</feature>
<reference evidence="2 3" key="1">
    <citation type="journal article" date="2012" name="Stand. Genomic Sci.">
        <title>Complete genome sequencing and analysis of Saprospira grandis str. Lewin, a predatory marine bacterium.</title>
        <authorList>
            <person name="Saw J.H."/>
            <person name="Yuryev A."/>
            <person name="Kanbe M."/>
            <person name="Hou S."/>
            <person name="Young A.G."/>
            <person name="Aizawa S."/>
            <person name="Alam M."/>
        </authorList>
    </citation>
    <scope>NUCLEOTIDE SEQUENCE [LARGE SCALE GENOMIC DNA]</scope>
    <source>
        <strain evidence="2 3">Lewin</strain>
    </source>
</reference>
<evidence type="ECO:0000313" key="3">
    <source>
        <dbReference type="Proteomes" id="UP000007519"/>
    </source>
</evidence>
<organism evidence="2 3">
    <name type="scientific">Saprospira grandis (strain Lewin)</name>
    <dbReference type="NCBI Taxonomy" id="984262"/>
    <lineage>
        <taxon>Bacteria</taxon>
        <taxon>Pseudomonadati</taxon>
        <taxon>Bacteroidota</taxon>
        <taxon>Saprospiria</taxon>
        <taxon>Saprospirales</taxon>
        <taxon>Saprospiraceae</taxon>
        <taxon>Saprospira</taxon>
    </lineage>
</organism>
<dbReference type="HOGENOM" id="CLU_068235_1_0_10"/>
<dbReference type="Pfam" id="PF11751">
    <property type="entry name" value="PorP_SprF"/>
    <property type="match status" value="1"/>
</dbReference>
<keyword evidence="3" id="KW-1185">Reference proteome</keyword>
<dbReference type="STRING" id="984262.SGRA_2719"/>
<feature type="chain" id="PRO_5003604097" description="Bacteroidetes-specific membrane protein" evidence="1">
    <location>
        <begin position="22"/>
        <end position="357"/>
    </location>
</feature>
<accession>H6L9H1</accession>
<proteinExistence type="predicted"/>
<dbReference type="eggNOG" id="COG0226">
    <property type="taxonomic scope" value="Bacteria"/>
</dbReference>
<sequence length="357" mass="38727">MKILKPILLFCILASWGQLQAQDVHFSMFDMSPVNLNPAYTGFYEGTFRVGGIYRSQWQGLGTNSLLPQGATGNAYPTSFSGYKTPSAFIDAPIIGIKGKDKFGAPKHWFGAGINFYNDQVSYLSTLKAELALAFHAGLGARGNTRLSFGFKGGILQQSVGDASDYTFENDITGGTPETFASGTASGMDFSAGLMLSHVAAGWNIEAGVAYNHLNSPELTITNDVYKLPSNIIGSVRSNISLTRKLSVRPMAFVQYMDKAFEANLQALAAIHFNDTKDFNLLAGAGYRLSDAAFARLGLEYRGLSFGVAYDFNLSGLSNSNYSGSNLRGQGFELGLTYIAKIYRTPVVKEILFNPRF</sequence>
<evidence type="ECO:0000256" key="1">
    <source>
        <dbReference type="SAM" id="SignalP"/>
    </source>
</evidence>
<evidence type="ECO:0000313" key="2">
    <source>
        <dbReference type="EMBL" id="AFC25447.1"/>
    </source>
</evidence>
<gene>
    <name evidence="2" type="ordered locus">SGRA_2719</name>
</gene>
<dbReference type="NCBIfam" id="TIGR03519">
    <property type="entry name" value="T9SS_PorP_fam"/>
    <property type="match status" value="1"/>
</dbReference>
<evidence type="ECO:0008006" key="4">
    <source>
        <dbReference type="Google" id="ProtNLM"/>
    </source>
</evidence>
<keyword evidence="1" id="KW-0732">Signal</keyword>
<dbReference type="InterPro" id="IPR019861">
    <property type="entry name" value="PorP/SprF_Bacteroidetes"/>
</dbReference>
<dbReference type="EMBL" id="CP002831">
    <property type="protein sequence ID" value="AFC25447.1"/>
    <property type="molecule type" value="Genomic_DNA"/>
</dbReference>
<dbReference type="AlphaFoldDB" id="H6L9H1"/>
<dbReference type="Proteomes" id="UP000007519">
    <property type="component" value="Chromosome"/>
</dbReference>
<name>H6L9H1_SAPGL</name>
<dbReference type="KEGG" id="sgn:SGRA_2719"/>
<dbReference type="OrthoDB" id="1490808at2"/>